<organism evidence="1 2">
    <name type="scientific">Kickxella alabastrina</name>
    <dbReference type="NCBI Taxonomy" id="61397"/>
    <lineage>
        <taxon>Eukaryota</taxon>
        <taxon>Fungi</taxon>
        <taxon>Fungi incertae sedis</taxon>
        <taxon>Zoopagomycota</taxon>
        <taxon>Kickxellomycotina</taxon>
        <taxon>Kickxellomycetes</taxon>
        <taxon>Kickxellales</taxon>
        <taxon>Kickxellaceae</taxon>
        <taxon>Kickxella</taxon>
    </lineage>
</organism>
<accession>A0ACC1IWU1</accession>
<sequence>MAPASTSVYPAKQHFVATAQKLGATSGVIFVRGGDTIVHPDSDTEYEFHQDSSFYYLSGVIEPGYAAAYDIASSTAILFAKHVSADEAVWVGVPASLDEQRAAYGFDQAHYTHDIESVISALRPERIFALAHHSTENLGSAASIDTERLLDAVHEARVFKDDHEIAIMRRANAISSAAHEVLMREAKQGMNEAELRGRFVGLALAQGCSYEAYGSIVARGRNAAVLHYTKNNMALADASAMVLVDAGGSLSCYASDITRTWPIGAAFSAECRAIYAVVLAMQKAVIEACAPHRQWQDMHLLACRVAAQGLVELGMLRGDLDDIMARHVVGYFMPHGIGHLIGIDTHDVGGYPRGTERINAPGLRYLRARREMLPRMAFTVEPGLYFVDTILAEARDTPAVAQHIDFDVVAKYRAVGGVRIEDNIIITETGCDNLTTCPKEIAEIESIRATAYQ</sequence>
<protein>
    <submittedName>
        <fullName evidence="1">Uncharacterized protein</fullName>
    </submittedName>
</protein>
<evidence type="ECO:0000313" key="1">
    <source>
        <dbReference type="EMBL" id="KAJ1902205.1"/>
    </source>
</evidence>
<gene>
    <name evidence="1" type="ORF">LPJ66_000200</name>
</gene>
<proteinExistence type="predicted"/>
<dbReference type="EMBL" id="JANBPG010000004">
    <property type="protein sequence ID" value="KAJ1902205.1"/>
    <property type="molecule type" value="Genomic_DNA"/>
</dbReference>
<comment type="caution">
    <text evidence="1">The sequence shown here is derived from an EMBL/GenBank/DDBJ whole genome shotgun (WGS) entry which is preliminary data.</text>
</comment>
<evidence type="ECO:0000313" key="2">
    <source>
        <dbReference type="Proteomes" id="UP001150581"/>
    </source>
</evidence>
<reference evidence="1" key="1">
    <citation type="submission" date="2022-07" db="EMBL/GenBank/DDBJ databases">
        <title>Phylogenomic reconstructions and comparative analyses of Kickxellomycotina fungi.</title>
        <authorList>
            <person name="Reynolds N.K."/>
            <person name="Stajich J.E."/>
            <person name="Barry K."/>
            <person name="Grigoriev I.V."/>
            <person name="Crous P."/>
            <person name="Smith M.E."/>
        </authorList>
    </citation>
    <scope>NUCLEOTIDE SEQUENCE</scope>
    <source>
        <strain evidence="1">Benny 63K</strain>
    </source>
</reference>
<name>A0ACC1IWU1_9FUNG</name>
<dbReference type="Proteomes" id="UP001150581">
    <property type="component" value="Unassembled WGS sequence"/>
</dbReference>
<keyword evidence="2" id="KW-1185">Reference proteome</keyword>